<dbReference type="PANTHER" id="PTHR42940:SF2">
    <property type="entry name" value="DEHYDROGENASE FAMILY OXIDOREDUCTASE, PUTATIVE (JCVI)-RELATED"/>
    <property type="match status" value="1"/>
</dbReference>
<evidence type="ECO:0000259" key="7">
    <source>
        <dbReference type="SMART" id="SM00829"/>
    </source>
</evidence>
<evidence type="ECO:0000256" key="6">
    <source>
        <dbReference type="ARBA" id="ARBA00023027"/>
    </source>
</evidence>
<keyword evidence="3" id="KW-0479">Metal-binding</keyword>
<dbReference type="InterPro" id="IPR020843">
    <property type="entry name" value="ER"/>
</dbReference>
<dbReference type="SMART" id="SM00829">
    <property type="entry name" value="PKS_ER"/>
    <property type="match status" value="1"/>
</dbReference>
<dbReference type="InterPro" id="IPR011032">
    <property type="entry name" value="GroES-like_sf"/>
</dbReference>
<dbReference type="EMBL" id="KV878214">
    <property type="protein sequence ID" value="OJJ33309.1"/>
    <property type="molecule type" value="Genomic_DNA"/>
</dbReference>
<dbReference type="VEuPathDB" id="FungiDB:ASPWEDRAFT_744486"/>
<dbReference type="GO" id="GO:0004022">
    <property type="term" value="F:alcohol dehydrogenase (NAD+) activity"/>
    <property type="evidence" value="ECO:0007669"/>
    <property type="project" value="TreeGrafter"/>
</dbReference>
<dbReference type="Gene3D" id="3.40.50.720">
    <property type="entry name" value="NAD(P)-binding Rossmann-like Domain"/>
    <property type="match status" value="1"/>
</dbReference>
<dbReference type="Gene3D" id="3.90.180.10">
    <property type="entry name" value="Medium-chain alcohol dehydrogenases, catalytic domain"/>
    <property type="match status" value="1"/>
</dbReference>
<evidence type="ECO:0000256" key="4">
    <source>
        <dbReference type="ARBA" id="ARBA00022833"/>
    </source>
</evidence>
<evidence type="ECO:0000256" key="1">
    <source>
        <dbReference type="ARBA" id="ARBA00001947"/>
    </source>
</evidence>
<dbReference type="Pfam" id="PF08240">
    <property type="entry name" value="ADH_N"/>
    <property type="match status" value="1"/>
</dbReference>
<dbReference type="FunFam" id="3.40.50.720:FF:000039">
    <property type="entry name" value="Alcohol dehydrogenase AdhP"/>
    <property type="match status" value="1"/>
</dbReference>
<gene>
    <name evidence="8" type="ORF">ASPWEDRAFT_744486</name>
</gene>
<keyword evidence="9" id="KW-1185">Reference proteome</keyword>
<evidence type="ECO:0000256" key="2">
    <source>
        <dbReference type="ARBA" id="ARBA00008072"/>
    </source>
</evidence>
<dbReference type="Proteomes" id="UP000184383">
    <property type="component" value="Unassembled WGS sequence"/>
</dbReference>
<evidence type="ECO:0000313" key="9">
    <source>
        <dbReference type="Proteomes" id="UP000184383"/>
    </source>
</evidence>
<dbReference type="Pfam" id="PF00107">
    <property type="entry name" value="ADH_zinc_N"/>
    <property type="match status" value="1"/>
</dbReference>
<evidence type="ECO:0000313" key="8">
    <source>
        <dbReference type="EMBL" id="OJJ33309.1"/>
    </source>
</evidence>
<dbReference type="RefSeq" id="XP_040686986.1">
    <property type="nucleotide sequence ID" value="XM_040839472.1"/>
</dbReference>
<protein>
    <recommendedName>
        <fullName evidence="7">Enoyl reductase (ER) domain-containing protein</fullName>
    </recommendedName>
</protein>
<dbReference type="PANTHER" id="PTHR42940">
    <property type="entry name" value="ALCOHOL DEHYDROGENASE 1-RELATED"/>
    <property type="match status" value="1"/>
</dbReference>
<dbReference type="GO" id="GO:0046872">
    <property type="term" value="F:metal ion binding"/>
    <property type="evidence" value="ECO:0007669"/>
    <property type="project" value="UniProtKB-KW"/>
</dbReference>
<dbReference type="SUPFAM" id="SSF50129">
    <property type="entry name" value="GroES-like"/>
    <property type="match status" value="1"/>
</dbReference>
<proteinExistence type="inferred from homology"/>
<dbReference type="OrthoDB" id="1879366at2759"/>
<dbReference type="STRING" id="1073089.A0A1L9REE4"/>
<dbReference type="InterPro" id="IPR013154">
    <property type="entry name" value="ADH-like_N"/>
</dbReference>
<accession>A0A1L9REE4</accession>
<keyword evidence="5" id="KW-0560">Oxidoreductase</keyword>
<dbReference type="CDD" id="cd08297">
    <property type="entry name" value="CAD3"/>
    <property type="match status" value="1"/>
</dbReference>
<comment type="cofactor">
    <cofactor evidence="1">
        <name>Zn(2+)</name>
        <dbReference type="ChEBI" id="CHEBI:29105"/>
    </cofactor>
</comment>
<comment type="similarity">
    <text evidence="2">Belongs to the zinc-containing alcohol dehydrogenase family.</text>
</comment>
<dbReference type="GeneID" id="63755320"/>
<feature type="domain" description="Enoyl reductase (ER)" evidence="7">
    <location>
        <begin position="10"/>
        <end position="344"/>
    </location>
</feature>
<sequence length="355" mass="38381">MAIPKYQTAACIDNPRPHAKLDIRHDVPVPEPASGEVLIKLECTGFCHSDLHAISGELPMNTNIAGHEGIGRVVQVGPDTAPTMMGKRVGVKWLYSSCKNCPTCKVQYTNCPNQKNPGRSVPGTFQQYIVSPADFASIIREDLEPQAVAPLLCAGVTMYGALNKLEKFCEKGDWVVLMGAGGGLGHLGIQIGKEMGYRIIAVDGASKRDICMRSGATAFVDFKDNAEQKILGMTDGIGAHAVIVIVGLESAYEQSVKLLRPVGTLICVGLPSPDYHIPISPLACVDRGYRIIGSAVGTEDEVQDLLKMAAEGRISSHYETFEFEQINEVMEKLERYEVEGRAVLRIPSETQNPGA</sequence>
<dbReference type="GO" id="GO:0005737">
    <property type="term" value="C:cytoplasm"/>
    <property type="evidence" value="ECO:0007669"/>
    <property type="project" value="TreeGrafter"/>
</dbReference>
<keyword evidence="6" id="KW-0520">NAD</keyword>
<organism evidence="8 9">
    <name type="scientific">Aspergillus wentii DTO 134E9</name>
    <dbReference type="NCBI Taxonomy" id="1073089"/>
    <lineage>
        <taxon>Eukaryota</taxon>
        <taxon>Fungi</taxon>
        <taxon>Dikarya</taxon>
        <taxon>Ascomycota</taxon>
        <taxon>Pezizomycotina</taxon>
        <taxon>Eurotiomycetes</taxon>
        <taxon>Eurotiomycetidae</taxon>
        <taxon>Eurotiales</taxon>
        <taxon>Aspergillaceae</taxon>
        <taxon>Aspergillus</taxon>
        <taxon>Aspergillus subgen. Cremei</taxon>
    </lineage>
</organism>
<name>A0A1L9REE4_ASPWE</name>
<evidence type="ECO:0000256" key="5">
    <source>
        <dbReference type="ARBA" id="ARBA00023002"/>
    </source>
</evidence>
<dbReference type="AlphaFoldDB" id="A0A1L9REE4"/>
<dbReference type="InterPro" id="IPR036291">
    <property type="entry name" value="NAD(P)-bd_dom_sf"/>
</dbReference>
<dbReference type="SUPFAM" id="SSF51735">
    <property type="entry name" value="NAD(P)-binding Rossmann-fold domains"/>
    <property type="match status" value="1"/>
</dbReference>
<dbReference type="InterPro" id="IPR013149">
    <property type="entry name" value="ADH-like_C"/>
</dbReference>
<evidence type="ECO:0000256" key="3">
    <source>
        <dbReference type="ARBA" id="ARBA00022723"/>
    </source>
</evidence>
<reference evidence="9" key="1">
    <citation type="journal article" date="2017" name="Genome Biol.">
        <title>Comparative genomics reveals high biological diversity and specific adaptations in the industrially and medically important fungal genus Aspergillus.</title>
        <authorList>
            <person name="de Vries R.P."/>
            <person name="Riley R."/>
            <person name="Wiebenga A."/>
            <person name="Aguilar-Osorio G."/>
            <person name="Amillis S."/>
            <person name="Uchima C.A."/>
            <person name="Anderluh G."/>
            <person name="Asadollahi M."/>
            <person name="Askin M."/>
            <person name="Barry K."/>
            <person name="Battaglia E."/>
            <person name="Bayram O."/>
            <person name="Benocci T."/>
            <person name="Braus-Stromeyer S.A."/>
            <person name="Caldana C."/>
            <person name="Canovas D."/>
            <person name="Cerqueira G.C."/>
            <person name="Chen F."/>
            <person name="Chen W."/>
            <person name="Choi C."/>
            <person name="Clum A."/>
            <person name="Dos Santos R.A."/>
            <person name="Damasio A.R."/>
            <person name="Diallinas G."/>
            <person name="Emri T."/>
            <person name="Fekete E."/>
            <person name="Flipphi M."/>
            <person name="Freyberg S."/>
            <person name="Gallo A."/>
            <person name="Gournas C."/>
            <person name="Habgood R."/>
            <person name="Hainaut M."/>
            <person name="Harispe M.L."/>
            <person name="Henrissat B."/>
            <person name="Hilden K.S."/>
            <person name="Hope R."/>
            <person name="Hossain A."/>
            <person name="Karabika E."/>
            <person name="Karaffa L."/>
            <person name="Karanyi Z."/>
            <person name="Krasevec N."/>
            <person name="Kuo A."/>
            <person name="Kusch H."/>
            <person name="LaButti K."/>
            <person name="Lagendijk E.L."/>
            <person name="Lapidus A."/>
            <person name="Levasseur A."/>
            <person name="Lindquist E."/>
            <person name="Lipzen A."/>
            <person name="Logrieco A.F."/>
            <person name="MacCabe A."/>
            <person name="Maekelae M.R."/>
            <person name="Malavazi I."/>
            <person name="Melin P."/>
            <person name="Meyer V."/>
            <person name="Mielnichuk N."/>
            <person name="Miskei M."/>
            <person name="Molnar A.P."/>
            <person name="Mule G."/>
            <person name="Ngan C.Y."/>
            <person name="Orejas M."/>
            <person name="Orosz E."/>
            <person name="Ouedraogo J.P."/>
            <person name="Overkamp K.M."/>
            <person name="Park H.-S."/>
            <person name="Perrone G."/>
            <person name="Piumi F."/>
            <person name="Punt P.J."/>
            <person name="Ram A.F."/>
            <person name="Ramon A."/>
            <person name="Rauscher S."/>
            <person name="Record E."/>
            <person name="Riano-Pachon D.M."/>
            <person name="Robert V."/>
            <person name="Roehrig J."/>
            <person name="Ruller R."/>
            <person name="Salamov A."/>
            <person name="Salih N.S."/>
            <person name="Samson R.A."/>
            <person name="Sandor E."/>
            <person name="Sanguinetti M."/>
            <person name="Schuetze T."/>
            <person name="Sepcic K."/>
            <person name="Shelest E."/>
            <person name="Sherlock G."/>
            <person name="Sophianopoulou V."/>
            <person name="Squina F.M."/>
            <person name="Sun H."/>
            <person name="Susca A."/>
            <person name="Todd R.B."/>
            <person name="Tsang A."/>
            <person name="Unkles S.E."/>
            <person name="van de Wiele N."/>
            <person name="van Rossen-Uffink D."/>
            <person name="Oliveira J.V."/>
            <person name="Vesth T.C."/>
            <person name="Visser J."/>
            <person name="Yu J.-H."/>
            <person name="Zhou M."/>
            <person name="Andersen M.R."/>
            <person name="Archer D.B."/>
            <person name="Baker S.E."/>
            <person name="Benoit I."/>
            <person name="Brakhage A.A."/>
            <person name="Braus G.H."/>
            <person name="Fischer R."/>
            <person name="Frisvad J.C."/>
            <person name="Goldman G.H."/>
            <person name="Houbraken J."/>
            <person name="Oakley B."/>
            <person name="Pocsi I."/>
            <person name="Scazzocchio C."/>
            <person name="Seiboth B."/>
            <person name="vanKuyk P.A."/>
            <person name="Wortman J."/>
            <person name="Dyer P.S."/>
            <person name="Grigoriev I.V."/>
        </authorList>
    </citation>
    <scope>NUCLEOTIDE SEQUENCE [LARGE SCALE GENOMIC DNA]</scope>
    <source>
        <strain evidence="9">DTO 134E9</strain>
    </source>
</reference>
<keyword evidence="4" id="KW-0862">Zinc</keyword>